<dbReference type="InterPro" id="IPR019207">
    <property type="entry name" value="DUF2092"/>
</dbReference>
<dbReference type="Gene3D" id="2.50.20.10">
    <property type="entry name" value="Lipoprotein localisation LolA/LolB/LppX"/>
    <property type="match status" value="1"/>
</dbReference>
<evidence type="ECO:0000313" key="3">
    <source>
        <dbReference type="EMBL" id="MBB5328535.1"/>
    </source>
</evidence>
<dbReference type="InterPro" id="IPR029046">
    <property type="entry name" value="LolA/LolB/LppX"/>
</dbReference>
<gene>
    <name evidence="3" type="ORF">HDF14_002145</name>
</gene>
<dbReference type="RefSeq" id="WP_183976092.1">
    <property type="nucleotide sequence ID" value="NZ_JACHEB010000004.1"/>
</dbReference>
<evidence type="ECO:0000256" key="1">
    <source>
        <dbReference type="ARBA" id="ARBA00022729"/>
    </source>
</evidence>
<evidence type="ECO:0008006" key="5">
    <source>
        <dbReference type="Google" id="ProtNLM"/>
    </source>
</evidence>
<keyword evidence="1" id="KW-0732">Signal</keyword>
<evidence type="ECO:0000256" key="2">
    <source>
        <dbReference type="SAM" id="MobiDB-lite"/>
    </source>
</evidence>
<feature type="region of interest" description="Disordered" evidence="2">
    <location>
        <begin position="278"/>
        <end position="297"/>
    </location>
</feature>
<reference evidence="3 4" key="1">
    <citation type="submission" date="2020-08" db="EMBL/GenBank/DDBJ databases">
        <title>Genomic Encyclopedia of Type Strains, Phase IV (KMG-V): Genome sequencing to study the core and pangenomes of soil and plant-associated prokaryotes.</title>
        <authorList>
            <person name="Whitman W."/>
        </authorList>
    </citation>
    <scope>NUCLEOTIDE SEQUENCE [LARGE SCALE GENOMIC DNA]</scope>
    <source>
        <strain evidence="3 4">X5P2</strain>
    </source>
</reference>
<dbReference type="Proteomes" id="UP000535182">
    <property type="component" value="Unassembled WGS sequence"/>
</dbReference>
<evidence type="ECO:0000313" key="4">
    <source>
        <dbReference type="Proteomes" id="UP000535182"/>
    </source>
</evidence>
<protein>
    <recommendedName>
        <fullName evidence="5">DUF2092 domain-containing protein</fullName>
    </recommendedName>
</protein>
<organism evidence="3 4">
    <name type="scientific">Tunturiibacter gelidiferens</name>
    <dbReference type="NCBI Taxonomy" id="3069689"/>
    <lineage>
        <taxon>Bacteria</taxon>
        <taxon>Pseudomonadati</taxon>
        <taxon>Acidobacteriota</taxon>
        <taxon>Terriglobia</taxon>
        <taxon>Terriglobales</taxon>
        <taxon>Acidobacteriaceae</taxon>
        <taxon>Tunturiibacter</taxon>
    </lineage>
</organism>
<comment type="caution">
    <text evidence="3">The sequence shown here is derived from an EMBL/GenBank/DDBJ whole genome shotgun (WGS) entry which is preliminary data.</text>
</comment>
<dbReference type="EMBL" id="JACHEB010000004">
    <property type="protein sequence ID" value="MBB5328535.1"/>
    <property type="molecule type" value="Genomic_DNA"/>
</dbReference>
<accession>A0A9X0QDT8</accession>
<sequence>MTTLSLSRSIRLVFAFGVVAVTTRIADAQALRNLALQSATDSVSPPPLSSKAQTTPSLEPKALDILKAASARLAAAHSMSFTAIVTYENPSRLGFPLAYGTKSEVLLQRPDKLRVLTLFDGPASEFYYNGKTMMAFAPKENLVAVAAAPATVDAMLETAYHSAAVYFPFDDVIVTDPYKDIAQGLSVAFYVGQSHIVGGTTTDIVAYDSGGVFIEAWIGAEDKLPRLLRAIYDDDPLHLRHVLVFSDWKLDVTVPNDAFSSSTAASAKRIPFASPNILPGSPSSNNAVKPVTAPTNP</sequence>
<feature type="compositionally biased region" description="Polar residues" evidence="2">
    <location>
        <begin position="281"/>
        <end position="297"/>
    </location>
</feature>
<dbReference type="SUPFAM" id="SSF89392">
    <property type="entry name" value="Prokaryotic lipoproteins and lipoprotein localization factors"/>
    <property type="match status" value="1"/>
</dbReference>
<keyword evidence="4" id="KW-1185">Reference proteome</keyword>
<dbReference type="AlphaFoldDB" id="A0A9X0QDT8"/>
<dbReference type="Pfam" id="PF09865">
    <property type="entry name" value="DUF2092"/>
    <property type="match status" value="1"/>
</dbReference>
<proteinExistence type="predicted"/>
<name>A0A9X0QDT8_9BACT</name>